<evidence type="ECO:0000256" key="3">
    <source>
        <dbReference type="ARBA" id="ARBA00022723"/>
    </source>
</evidence>
<evidence type="ECO:0000256" key="4">
    <source>
        <dbReference type="ARBA" id="ARBA00022771"/>
    </source>
</evidence>
<proteinExistence type="predicted"/>
<keyword evidence="5" id="KW-0378">Hydrolase</keyword>
<dbReference type="InterPro" id="IPR041679">
    <property type="entry name" value="DNA2/NAM7-like_C"/>
</dbReference>
<evidence type="ECO:0000256" key="1">
    <source>
        <dbReference type="ARBA" id="ARBA00004496"/>
    </source>
</evidence>
<dbReference type="Pfam" id="PF13086">
    <property type="entry name" value="AAA_11"/>
    <property type="match status" value="1"/>
</dbReference>
<evidence type="ECO:0000256" key="5">
    <source>
        <dbReference type="ARBA" id="ARBA00022806"/>
    </source>
</evidence>
<comment type="caution">
    <text evidence="9">The sequence shown here is derived from an EMBL/GenBank/DDBJ whole genome shotgun (WGS) entry which is preliminary data.</text>
</comment>
<comment type="subcellular location">
    <subcellularLocation>
        <location evidence="1">Cytoplasm</location>
    </subcellularLocation>
</comment>
<dbReference type="SUPFAM" id="SSF52540">
    <property type="entry name" value="P-loop containing nucleoside triphosphate hydrolases"/>
    <property type="match status" value="1"/>
</dbReference>
<dbReference type="GO" id="GO:0004386">
    <property type="term" value="F:helicase activity"/>
    <property type="evidence" value="ECO:0007669"/>
    <property type="project" value="InterPro"/>
</dbReference>
<dbReference type="InterPro" id="IPR041677">
    <property type="entry name" value="DNA2/NAM7_AAA_11"/>
</dbReference>
<evidence type="ECO:0000313" key="10">
    <source>
        <dbReference type="Proteomes" id="UP000700596"/>
    </source>
</evidence>
<dbReference type="InterPro" id="IPR027417">
    <property type="entry name" value="P-loop_NTPase"/>
</dbReference>
<keyword evidence="7" id="KW-0391">Immunity</keyword>
<dbReference type="Pfam" id="PF20173">
    <property type="entry name" value="ZnF_RZ-type"/>
    <property type="match status" value="1"/>
</dbReference>
<dbReference type="Gene3D" id="3.40.50.300">
    <property type="entry name" value="P-loop containing nucleotide triphosphate hydrolases"/>
    <property type="match status" value="2"/>
</dbReference>
<evidence type="ECO:0000313" key="9">
    <source>
        <dbReference type="EMBL" id="KAH7109262.1"/>
    </source>
</evidence>
<dbReference type="InterPro" id="IPR047187">
    <property type="entry name" value="SF1_C_Upf1"/>
</dbReference>
<feature type="domain" description="RZ-type" evidence="8">
    <location>
        <begin position="1177"/>
        <end position="1249"/>
    </location>
</feature>
<dbReference type="GO" id="GO:0031380">
    <property type="term" value="C:nuclear RNA-directed RNA polymerase complex"/>
    <property type="evidence" value="ECO:0007669"/>
    <property type="project" value="TreeGrafter"/>
</dbReference>
<dbReference type="GO" id="GO:0005737">
    <property type="term" value="C:cytoplasm"/>
    <property type="evidence" value="ECO:0007669"/>
    <property type="project" value="UniProtKB-SubCell"/>
</dbReference>
<protein>
    <recommendedName>
        <fullName evidence="8">RZ-type domain-containing protein</fullName>
    </recommendedName>
</protein>
<dbReference type="AlphaFoldDB" id="A0A9P9I6X9"/>
<evidence type="ECO:0000259" key="8">
    <source>
        <dbReference type="PROSITE" id="PS51981"/>
    </source>
</evidence>
<dbReference type="Pfam" id="PF13087">
    <property type="entry name" value="AAA_12"/>
    <property type="match status" value="1"/>
</dbReference>
<keyword evidence="10" id="KW-1185">Reference proteome</keyword>
<keyword evidence="5" id="KW-0067">ATP-binding</keyword>
<dbReference type="InterPro" id="IPR046439">
    <property type="entry name" value="ZF_RZ_dom"/>
</dbReference>
<name>A0A9P9I6X9_9PLEO</name>
<dbReference type="PANTHER" id="PTHR10887:SF445">
    <property type="entry name" value="NFX1-TYPE ZINC FINGER-CONTAINING PROTEIN 1"/>
    <property type="match status" value="1"/>
</dbReference>
<dbReference type="CDD" id="cd17936">
    <property type="entry name" value="EEXXEc_NFX1"/>
    <property type="match status" value="1"/>
</dbReference>
<evidence type="ECO:0000256" key="6">
    <source>
        <dbReference type="ARBA" id="ARBA00022833"/>
    </source>
</evidence>
<dbReference type="FunFam" id="3.40.50.300:FF:001660">
    <property type="entry name" value="NF-X1 finger and helicase protein, putative"/>
    <property type="match status" value="1"/>
</dbReference>
<reference evidence="9" key="1">
    <citation type="journal article" date="2021" name="Nat. Commun.">
        <title>Genetic determinants of endophytism in the Arabidopsis root mycobiome.</title>
        <authorList>
            <person name="Mesny F."/>
            <person name="Miyauchi S."/>
            <person name="Thiergart T."/>
            <person name="Pickel B."/>
            <person name="Atanasova L."/>
            <person name="Karlsson M."/>
            <person name="Huettel B."/>
            <person name="Barry K.W."/>
            <person name="Haridas S."/>
            <person name="Chen C."/>
            <person name="Bauer D."/>
            <person name="Andreopoulos W."/>
            <person name="Pangilinan J."/>
            <person name="LaButti K."/>
            <person name="Riley R."/>
            <person name="Lipzen A."/>
            <person name="Clum A."/>
            <person name="Drula E."/>
            <person name="Henrissat B."/>
            <person name="Kohler A."/>
            <person name="Grigoriev I.V."/>
            <person name="Martin F.M."/>
            <person name="Hacquard S."/>
        </authorList>
    </citation>
    <scope>NUCLEOTIDE SEQUENCE</scope>
    <source>
        <strain evidence="9">MPI-CAGE-CH-0243</strain>
    </source>
</reference>
<keyword evidence="4" id="KW-0863">Zinc-finger</keyword>
<dbReference type="GO" id="GO:0031048">
    <property type="term" value="P:regulatory ncRNA-mediated heterochromatin formation"/>
    <property type="evidence" value="ECO:0007669"/>
    <property type="project" value="TreeGrafter"/>
</dbReference>
<dbReference type="PROSITE" id="PS51981">
    <property type="entry name" value="ZF_RZ"/>
    <property type="match status" value="1"/>
</dbReference>
<dbReference type="InterPro" id="IPR045055">
    <property type="entry name" value="DNA2/NAM7-like"/>
</dbReference>
<evidence type="ECO:0000256" key="2">
    <source>
        <dbReference type="ARBA" id="ARBA00022490"/>
    </source>
</evidence>
<dbReference type="PANTHER" id="PTHR10887">
    <property type="entry name" value="DNA2/NAM7 HELICASE FAMILY"/>
    <property type="match status" value="1"/>
</dbReference>
<keyword evidence="2" id="KW-0963">Cytoplasm</keyword>
<sequence length="1258" mass="139873">MPTLAALQSMSKTNDIPFSEFLASPNDNSCTVDIGPPAYTQINNFQYDLSCLLSLRKPMQFTASKDFDIKALIDGSTLDDKQADALINALSHRFAICQGPPGTGKSYTALQLIRVLVQLGTVLIVTYSNHALDQNMESCLDIGVEEVIRIGSRSKSERLQDLNLRAVAREMGRTGPEKNEQYAPSNVLDSETHHVDAAIQDLIIGGLLLIRAWLDGKLGSFAGNRNFTAERLLNEEVGLREMIRADRNRLHTFWLLESRKSQKDVFRDTVNTYKDAKKALDAANEEVDLRCLQKAKIIGITTSGLARNIDLLKRLPIKVVLVEEAGEILEAHTLTAMLPSVEHAILIGDHLQLKPSVIIYELSSEIHGGKKYSLNMSLFERLVNPPPPPPPKGMAGIKLPFTTLEIQRRMHPCISDLIRQTLYPRLQDAPNVSRYPEVVGLRKRLFWLDHNVLEDGGDQDELASMSKSNSFEAEMVACLVAHLLSQGEYGPQDIAVLTPYLDQLLKLQAKISSQYEIILDDNDADALQKLDSGLRVGQPGKKGAEVPKKKSLLQSLKAATVDNFQGEEAKVVIISLVRCNKNLQCGFLRTPNCINVLLSRAKYGMYIISNSKTCGGVPMWGEVIDLLKKNENIGKHFALHCPRHPGTTMDVSTPDDFQLLSPEGGCKMHLIRGMKMFSAWNYAHVQSLAVNMLAGSFVVKNAIKLKNIGVLRRAAVNVPVGIFVNTLALDARHCSRMITIVRVGNDVEKSSQIVATVVKNDVIWVHLANLAKCLAKHPAANRVFLAHMRTVHRIALTASGPSLCGEACPSDKFCQICAPELAKTMVVDYTEFTTYQENNLDRYPIIVSSCGHIVRMVDLDSFLQMDTAYDIKPDGTIKQIKASEPFSSQELKSLPECIECRGSLRRLNRYGRLVRRVLLDESTKRFVTTAGAQYGPLVERLFEAQQELVRTEARLINAILPPTLHLAGNRDQNVQAVQRIMEGCIRYNKMNATRLAISQYLTKVHRDGAPFARIRELVEIALQNAGQNIPRNSENPVAQVAFHIMALALMIRCDMSILADTLKEIGKFHNNTFCAKMKVNFRTCRSECEELVHDAMKAKDYERAVEGHVFFARYCAMKLSFNPDLKTVRTVKSESTLHIEAAYDLCKMHGGKIRTLISEVRDVERSIKGATFLQSIISQERCSVIMAMSKELGRGIGQWYTCANGHPFSVGEYGLAMQVARCPQCGAPIGGLDHQLTQGAGRVEDINKELVALDLENQ</sequence>
<evidence type="ECO:0000256" key="7">
    <source>
        <dbReference type="ARBA" id="ARBA00022859"/>
    </source>
</evidence>
<dbReference type="EMBL" id="JAGMWT010000033">
    <property type="protein sequence ID" value="KAH7109262.1"/>
    <property type="molecule type" value="Genomic_DNA"/>
</dbReference>
<accession>A0A9P9I6X9</accession>
<dbReference type="GO" id="GO:0008270">
    <property type="term" value="F:zinc ion binding"/>
    <property type="evidence" value="ECO:0007669"/>
    <property type="project" value="UniProtKB-KW"/>
</dbReference>
<gene>
    <name evidence="9" type="ORF">B0J11DRAFT_601729</name>
</gene>
<keyword evidence="6" id="KW-0862">Zinc</keyword>
<keyword evidence="3" id="KW-0479">Metal-binding</keyword>
<dbReference type="OrthoDB" id="2423195at2759"/>
<dbReference type="GO" id="GO:0002376">
    <property type="term" value="P:immune system process"/>
    <property type="evidence" value="ECO:0007669"/>
    <property type="project" value="UniProtKB-KW"/>
</dbReference>
<organism evidence="9 10">
    <name type="scientific">Dendryphion nanum</name>
    <dbReference type="NCBI Taxonomy" id="256645"/>
    <lineage>
        <taxon>Eukaryota</taxon>
        <taxon>Fungi</taxon>
        <taxon>Dikarya</taxon>
        <taxon>Ascomycota</taxon>
        <taxon>Pezizomycotina</taxon>
        <taxon>Dothideomycetes</taxon>
        <taxon>Pleosporomycetidae</taxon>
        <taxon>Pleosporales</taxon>
        <taxon>Torulaceae</taxon>
        <taxon>Dendryphion</taxon>
    </lineage>
</organism>
<keyword evidence="5" id="KW-0547">Nucleotide-binding</keyword>
<dbReference type="Proteomes" id="UP000700596">
    <property type="component" value="Unassembled WGS sequence"/>
</dbReference>
<dbReference type="CDD" id="cd18808">
    <property type="entry name" value="SF1_C_Upf1"/>
    <property type="match status" value="1"/>
</dbReference>
<keyword evidence="5" id="KW-0347">Helicase</keyword>